<dbReference type="AlphaFoldDB" id="A0A2P4QWP0"/>
<proteinExistence type="predicted"/>
<evidence type="ECO:0000256" key="1">
    <source>
        <dbReference type="SAM" id="MobiDB-lite"/>
    </source>
</evidence>
<dbReference type="Proteomes" id="UP000018888">
    <property type="component" value="Unassembled WGS sequence"/>
</dbReference>
<evidence type="ECO:0000313" key="3">
    <source>
        <dbReference type="Proteomes" id="UP000018888"/>
    </source>
</evidence>
<accession>A0A2P4QWP0</accession>
<name>A0A2P4QWP0_RHIID</name>
<evidence type="ECO:0000313" key="2">
    <source>
        <dbReference type="EMBL" id="POG81968.1"/>
    </source>
</evidence>
<feature type="compositionally biased region" description="Basic and acidic residues" evidence="1">
    <location>
        <begin position="30"/>
        <end position="51"/>
    </location>
</feature>
<protein>
    <submittedName>
        <fullName evidence="2">Uncharacterized protein</fullName>
    </submittedName>
</protein>
<reference evidence="2 3" key="2">
    <citation type="journal article" date="2018" name="New Phytol.">
        <title>High intraspecific genome diversity in the model arbuscular mycorrhizal symbiont Rhizophagus irregularis.</title>
        <authorList>
            <person name="Chen E.C.H."/>
            <person name="Morin E."/>
            <person name="Beaudet D."/>
            <person name="Noel J."/>
            <person name="Yildirir G."/>
            <person name="Ndikumana S."/>
            <person name="Charron P."/>
            <person name="St-Onge C."/>
            <person name="Giorgi J."/>
            <person name="Kruger M."/>
            <person name="Marton T."/>
            <person name="Ropars J."/>
            <person name="Grigoriev I.V."/>
            <person name="Hainaut M."/>
            <person name="Henrissat B."/>
            <person name="Roux C."/>
            <person name="Martin F."/>
            <person name="Corradi N."/>
        </authorList>
    </citation>
    <scope>NUCLEOTIDE SEQUENCE [LARGE SCALE GENOMIC DNA]</scope>
    <source>
        <strain evidence="2 3">DAOM 197198</strain>
    </source>
</reference>
<organism evidence="2 3">
    <name type="scientific">Rhizophagus irregularis (strain DAOM 181602 / DAOM 197198 / MUCL 43194)</name>
    <name type="common">Arbuscular mycorrhizal fungus</name>
    <name type="synonym">Glomus intraradices</name>
    <dbReference type="NCBI Taxonomy" id="747089"/>
    <lineage>
        <taxon>Eukaryota</taxon>
        <taxon>Fungi</taxon>
        <taxon>Fungi incertae sedis</taxon>
        <taxon>Mucoromycota</taxon>
        <taxon>Glomeromycotina</taxon>
        <taxon>Glomeromycetes</taxon>
        <taxon>Glomerales</taxon>
        <taxon>Glomeraceae</taxon>
        <taxon>Rhizophagus</taxon>
    </lineage>
</organism>
<sequence length="201" mass="22831">MIEVTSSEIAYINSKIHSLHISIAAEQEENCKQEESNHDCENNKEARDKPQKNSIKTGEAEPSYNVAVRILQNLDQFESYAILESFFKDIIELRTGDWSRQMILEQQEKTIIDLRNSLLAMQRATAFTTSEYEKKNGELEEALRLEERSETPTKDDGFDSTKNKYNVERRGSVASAASVIGVTKNYEEILATLEGSEKNTA</sequence>
<feature type="region of interest" description="Disordered" evidence="1">
    <location>
        <begin position="30"/>
        <end position="58"/>
    </location>
</feature>
<comment type="caution">
    <text evidence="2">The sequence shown here is derived from an EMBL/GenBank/DDBJ whole genome shotgun (WGS) entry which is preliminary data.</text>
</comment>
<dbReference type="EMBL" id="AUPC02000007">
    <property type="protein sequence ID" value="POG81968.1"/>
    <property type="molecule type" value="Genomic_DNA"/>
</dbReference>
<keyword evidence="3" id="KW-1185">Reference proteome</keyword>
<reference evidence="2 3" key="1">
    <citation type="journal article" date="2013" name="Proc. Natl. Acad. Sci. U.S.A.">
        <title>Genome of an arbuscular mycorrhizal fungus provides insight into the oldest plant symbiosis.</title>
        <authorList>
            <person name="Tisserant E."/>
            <person name="Malbreil M."/>
            <person name="Kuo A."/>
            <person name="Kohler A."/>
            <person name="Symeonidi A."/>
            <person name="Balestrini R."/>
            <person name="Charron P."/>
            <person name="Duensing N."/>
            <person name="Frei Dit Frey N."/>
            <person name="Gianinazzi-Pearson V."/>
            <person name="Gilbert L.B."/>
            <person name="Handa Y."/>
            <person name="Herr J.R."/>
            <person name="Hijri M."/>
            <person name="Koul R."/>
            <person name="Kawaguchi M."/>
            <person name="Krajinski F."/>
            <person name="Lammers P.J."/>
            <person name="Masclaux F.G."/>
            <person name="Murat C."/>
            <person name="Morin E."/>
            <person name="Ndikumana S."/>
            <person name="Pagni M."/>
            <person name="Petitpierre D."/>
            <person name="Requena N."/>
            <person name="Rosikiewicz P."/>
            <person name="Riley R."/>
            <person name="Saito K."/>
            <person name="San Clemente H."/>
            <person name="Shapiro H."/>
            <person name="van Tuinen D."/>
            <person name="Becard G."/>
            <person name="Bonfante P."/>
            <person name="Paszkowski U."/>
            <person name="Shachar-Hill Y.Y."/>
            <person name="Tuskan G.A."/>
            <person name="Young P.W."/>
            <person name="Sanders I.R."/>
            <person name="Henrissat B."/>
            <person name="Rensing S.A."/>
            <person name="Grigoriev I.V."/>
            <person name="Corradi N."/>
            <person name="Roux C."/>
            <person name="Martin F."/>
        </authorList>
    </citation>
    <scope>NUCLEOTIDE SEQUENCE [LARGE SCALE GENOMIC DNA]</scope>
    <source>
        <strain evidence="2 3">DAOM 197198</strain>
    </source>
</reference>
<gene>
    <name evidence="2" type="ORF">GLOIN_2v1501181</name>
</gene>